<reference evidence="1" key="2">
    <citation type="submission" date="2024-10" db="UniProtKB">
        <authorList>
            <consortium name="EnsemblProtists"/>
        </authorList>
    </citation>
    <scope>IDENTIFICATION</scope>
</reference>
<dbReference type="HOGENOM" id="CLU_2364059_0_0_1"/>
<dbReference type="Proteomes" id="UP000013827">
    <property type="component" value="Unassembled WGS sequence"/>
</dbReference>
<dbReference type="GeneID" id="17265562"/>
<evidence type="ECO:0000313" key="2">
    <source>
        <dbReference type="Proteomes" id="UP000013827"/>
    </source>
</evidence>
<keyword evidence="2" id="KW-1185">Reference proteome</keyword>
<proteinExistence type="predicted"/>
<evidence type="ECO:0000313" key="1">
    <source>
        <dbReference type="EnsemblProtists" id="EOD20064"/>
    </source>
</evidence>
<organism evidence="1 2">
    <name type="scientific">Emiliania huxleyi (strain CCMP1516)</name>
    <dbReference type="NCBI Taxonomy" id="280463"/>
    <lineage>
        <taxon>Eukaryota</taxon>
        <taxon>Haptista</taxon>
        <taxon>Haptophyta</taxon>
        <taxon>Prymnesiophyceae</taxon>
        <taxon>Isochrysidales</taxon>
        <taxon>Noelaerhabdaceae</taxon>
        <taxon>Emiliania</taxon>
    </lineage>
</organism>
<dbReference type="PaxDb" id="2903-EOD20064"/>
<sequence>MIVRSAAITRLPLDVYWYLLAEHFGAGCALRVPWAMERLWRHLFMCRECTPHQKLELPVLRDRRCRGVNGSRAARTGPPDYVAFPPEPLAGFAWAI</sequence>
<accession>A0A0D3J979</accession>
<dbReference type="KEGG" id="ehx:EMIHUDRAFT_355317"/>
<evidence type="ECO:0008006" key="3">
    <source>
        <dbReference type="Google" id="ProtNLM"/>
    </source>
</evidence>
<dbReference type="EnsemblProtists" id="EOD20064">
    <property type="protein sequence ID" value="EOD20064"/>
    <property type="gene ID" value="EMIHUDRAFT_355317"/>
</dbReference>
<name>A0A0D3J979_EMIH1</name>
<dbReference type="RefSeq" id="XP_005772493.1">
    <property type="nucleotide sequence ID" value="XM_005772436.1"/>
</dbReference>
<reference evidence="2" key="1">
    <citation type="journal article" date="2013" name="Nature">
        <title>Pan genome of the phytoplankton Emiliania underpins its global distribution.</title>
        <authorList>
            <person name="Read B.A."/>
            <person name="Kegel J."/>
            <person name="Klute M.J."/>
            <person name="Kuo A."/>
            <person name="Lefebvre S.C."/>
            <person name="Maumus F."/>
            <person name="Mayer C."/>
            <person name="Miller J."/>
            <person name="Monier A."/>
            <person name="Salamov A."/>
            <person name="Young J."/>
            <person name="Aguilar M."/>
            <person name="Claverie J.M."/>
            <person name="Frickenhaus S."/>
            <person name="Gonzalez K."/>
            <person name="Herman E.K."/>
            <person name="Lin Y.C."/>
            <person name="Napier J."/>
            <person name="Ogata H."/>
            <person name="Sarno A.F."/>
            <person name="Shmutz J."/>
            <person name="Schroeder D."/>
            <person name="de Vargas C."/>
            <person name="Verret F."/>
            <person name="von Dassow P."/>
            <person name="Valentin K."/>
            <person name="Van de Peer Y."/>
            <person name="Wheeler G."/>
            <person name="Dacks J.B."/>
            <person name="Delwiche C.F."/>
            <person name="Dyhrman S.T."/>
            <person name="Glockner G."/>
            <person name="John U."/>
            <person name="Richards T."/>
            <person name="Worden A.Z."/>
            <person name="Zhang X."/>
            <person name="Grigoriev I.V."/>
            <person name="Allen A.E."/>
            <person name="Bidle K."/>
            <person name="Borodovsky M."/>
            <person name="Bowler C."/>
            <person name="Brownlee C."/>
            <person name="Cock J.M."/>
            <person name="Elias M."/>
            <person name="Gladyshev V.N."/>
            <person name="Groth M."/>
            <person name="Guda C."/>
            <person name="Hadaegh A."/>
            <person name="Iglesias-Rodriguez M.D."/>
            <person name="Jenkins J."/>
            <person name="Jones B.M."/>
            <person name="Lawson T."/>
            <person name="Leese F."/>
            <person name="Lindquist E."/>
            <person name="Lobanov A."/>
            <person name="Lomsadze A."/>
            <person name="Malik S.B."/>
            <person name="Marsh M.E."/>
            <person name="Mackinder L."/>
            <person name="Mock T."/>
            <person name="Mueller-Roeber B."/>
            <person name="Pagarete A."/>
            <person name="Parker M."/>
            <person name="Probert I."/>
            <person name="Quesneville H."/>
            <person name="Raines C."/>
            <person name="Rensing S.A."/>
            <person name="Riano-Pachon D.M."/>
            <person name="Richier S."/>
            <person name="Rokitta S."/>
            <person name="Shiraiwa Y."/>
            <person name="Soanes D.M."/>
            <person name="van der Giezen M."/>
            <person name="Wahlund T.M."/>
            <person name="Williams B."/>
            <person name="Wilson W."/>
            <person name="Wolfe G."/>
            <person name="Wurch L.L."/>
        </authorList>
    </citation>
    <scope>NUCLEOTIDE SEQUENCE</scope>
</reference>
<protein>
    <recommendedName>
        <fullName evidence="3">Integrase zinc-binding domain-containing protein</fullName>
    </recommendedName>
</protein>
<dbReference type="AlphaFoldDB" id="A0A0D3J979"/>